<dbReference type="InterPro" id="IPR013968">
    <property type="entry name" value="PKS_KR"/>
</dbReference>
<dbReference type="Pfam" id="PF00698">
    <property type="entry name" value="Acyl_transf_1"/>
    <property type="match status" value="1"/>
</dbReference>
<dbReference type="Gene3D" id="3.40.366.10">
    <property type="entry name" value="Malonyl-Coenzyme A Acyl Carrier Protein, domain 2"/>
    <property type="match status" value="1"/>
</dbReference>
<dbReference type="InterPro" id="IPR020841">
    <property type="entry name" value="PKS_Beta-ketoAc_synthase_dom"/>
</dbReference>
<dbReference type="Gene3D" id="3.30.70.3290">
    <property type="match status" value="1"/>
</dbReference>
<comment type="caution">
    <text evidence="8">The sequence shown here is derived from an EMBL/GenBank/DDBJ whole genome shotgun (WGS) entry which is preliminary data.</text>
</comment>
<dbReference type="InterPro" id="IPR014043">
    <property type="entry name" value="Acyl_transferase_dom"/>
</dbReference>
<evidence type="ECO:0000256" key="5">
    <source>
        <dbReference type="ARBA" id="ARBA00022679"/>
    </source>
</evidence>
<dbReference type="PANTHER" id="PTHR43775:SF51">
    <property type="entry name" value="INACTIVE PHENOLPHTHIOCEROL SYNTHESIS POLYKETIDE SYNTHASE TYPE I PKS1-RELATED"/>
    <property type="match status" value="1"/>
</dbReference>
<dbReference type="InterPro" id="IPR050091">
    <property type="entry name" value="PKS_NRPS_Biosynth_Enz"/>
</dbReference>
<dbReference type="InterPro" id="IPR016036">
    <property type="entry name" value="Malonyl_transacylase_ACP-bd"/>
</dbReference>
<dbReference type="InterPro" id="IPR049490">
    <property type="entry name" value="C883_1060-like_KR_N"/>
</dbReference>
<evidence type="ECO:0000256" key="1">
    <source>
        <dbReference type="ARBA" id="ARBA00005194"/>
    </source>
</evidence>
<dbReference type="SMART" id="SM00825">
    <property type="entry name" value="PKS_KS"/>
    <property type="match status" value="1"/>
</dbReference>
<dbReference type="InterPro" id="IPR016035">
    <property type="entry name" value="Acyl_Trfase/lysoPLipase"/>
</dbReference>
<dbReference type="InterPro" id="IPR016039">
    <property type="entry name" value="Thiolase-like"/>
</dbReference>
<dbReference type="InterPro" id="IPR009081">
    <property type="entry name" value="PP-bd_ACP"/>
</dbReference>
<dbReference type="Pfam" id="PF08659">
    <property type="entry name" value="KR"/>
    <property type="match status" value="1"/>
</dbReference>
<dbReference type="CDD" id="cd08953">
    <property type="entry name" value="KR_2_SDR_x"/>
    <property type="match status" value="1"/>
</dbReference>
<dbReference type="SUPFAM" id="SSF55048">
    <property type="entry name" value="Probable ACP-binding domain of malonyl-CoA ACP transacylase"/>
    <property type="match status" value="1"/>
</dbReference>
<evidence type="ECO:0000313" key="8">
    <source>
        <dbReference type="EMBL" id="MBE0457051.1"/>
    </source>
</evidence>
<reference evidence="8 9" key="1">
    <citation type="submission" date="2020-07" db="EMBL/GenBank/DDBJ databases">
        <title>Halophilic bacteria isolated from french cheeses.</title>
        <authorList>
            <person name="Kothe C.I."/>
            <person name="Farah-Kraiem B."/>
            <person name="Renault P."/>
            <person name="Dridi B."/>
        </authorList>
    </citation>
    <scope>NUCLEOTIDE SEQUENCE [LARGE SCALE GENOMIC DNA]</scope>
    <source>
        <strain evidence="8 9">FME14</strain>
    </source>
</reference>
<organism evidence="8 9">
    <name type="scientific">Pseudoalteromonas prydzensis</name>
    <dbReference type="NCBI Taxonomy" id="182141"/>
    <lineage>
        <taxon>Bacteria</taxon>
        <taxon>Pseudomonadati</taxon>
        <taxon>Pseudomonadota</taxon>
        <taxon>Gammaproteobacteria</taxon>
        <taxon>Alteromonadales</taxon>
        <taxon>Pseudoalteromonadaceae</taxon>
        <taxon>Pseudoalteromonas</taxon>
    </lineage>
</organism>
<dbReference type="Pfam" id="PF02801">
    <property type="entry name" value="Ketoacyl-synt_C"/>
    <property type="match status" value="1"/>
</dbReference>
<dbReference type="SUPFAM" id="SSF53901">
    <property type="entry name" value="Thiolase-like"/>
    <property type="match status" value="1"/>
</dbReference>
<sequence>MTTNITETYSSTDIAIVGLAGRFPGAESVDALWDNLKNGIESIQQYSEEQLRELGVAEDKIADPNFVPRSAILPDQDKFDAAFFGYSPREAEELDPQQRLFLETAWQALESAGYDSSKCDFPIGVYGGCGVNTYLIMNLMQSGRFNDLGNISSLQALMNGNNKDAMTMTLAYKLNLKGPAVTVQTACSTSLSAVHMATRGLLNYESDMVLAGGAWLNFLHQGGYVYQPGAILSADGHCRPFAADSQGTVIGSGSGVVVMKRLADALADGDTVHAVIKGSAMNNDGNTKAGYTAPSVDGQAQVIAAALEMADTPPDTIGYVEAHGTGTVIGDPIEIAALTQAYRLGTDKKQYCAVGSIKSNLGHLDAAAGVTGLIKTVLALKHGLIPASLHFEQANPEIDFANSPFYVADKLIPWVNDLGPRRAGVSSFGIGGTNVHVVLQEAPKQVPTKTQRSWQVLPLSAHTVTALTAQQAQFAQWLQQPDSANVWQDAAYTLQVGRKGFAHRSVVVAQTPAQAAQALEDELSMARVTGRLEANHQLSQEETRAVTFMFPGQGSQHVNMARSLYETEMTFRTEFDRCRDILKGHLGLDIAALIFVDEVSSAQASEQLQQTQLTQPLLFAVEYALAQQWLAWGVQPSAMIGHSIGEYVAACIAGVFSLEVALRIVAKRGQLIQAQPTGSMLSVALSEESLACYLETVQGVELAAVNSPENCVVSGSDGDISVLESCLVAAGVVVQSLHVSHAFHSSLVAEAADTLAQFIERMPRQVPRIAFISNVTGTWISNEQAIDPQYWAAHLTQAVRFSDGLRTIVNSSAALNGVANSLEQPILLEVGPSNTLSQLAGRDPVVKQNSHSVTSLPHPRKQAHTAEHFALALGRLWVAGAAINWHALYNDKQTPRRILLPSYPFERKRFWIDAKTNFAQQHSSSNGLSPMPFDKWCYIPSYKRALASVNSAQAFGCTLVLESEHQAGQLLAKKLHDFTETVIRVELGTEYQQKSATQFVIRPDEFSDHQQLIATVKQAYGGITNIFHLWSLSTDSLSFTQSQQRGMMSLLMLAQNLEQQQPQQAVNITVVSQNLLDVSGHDTVAAQQATLLGPCKVLPQEFPKVTCQVVDFGTHFNNQWVEWLVTEQQNNDGDLVAYRDRNRWTLEYLATPMPLQSKTVYRQGGVYLITGGLGGVGLVMAEHLAKNFQAKLVLIGRKLLSAEQQAKLTSLEAHGAKIFVKQVDVACASQMTVLLNEIEMKFGQVHGVIHAAGNGDTRLISSTDDAFVQSMFAAKVQGTQLLLSLFGKQNLDFMVLCSSLASIAGGLSKAAYASANAFLDAAAQHFAQLHPFPVISVNWDSWREVGMAADMVMPDGVGITPKQGVELMTRILSMPELCQLVVSTLDLEARLLATKGNMLNVDLAMESNTATTKNGYERPELSTPFIAPEDDLQIGIAEVWSHLLGIEQIGIHDNLFELGGDSLLGVQIMSQLSSKFVVELSPASFFKEPTILGLANVIEQVLLQELAEDITQGAV</sequence>
<dbReference type="InterPro" id="IPR036736">
    <property type="entry name" value="ACP-like_sf"/>
</dbReference>
<keyword evidence="5" id="KW-0808">Transferase</keyword>
<gene>
    <name evidence="8" type="ORF">EI167_06200</name>
</gene>
<dbReference type="SUPFAM" id="SSF52151">
    <property type="entry name" value="FabD/lysophospholipase-like"/>
    <property type="match status" value="1"/>
</dbReference>
<dbReference type="SMART" id="SM00822">
    <property type="entry name" value="PKS_KR"/>
    <property type="match status" value="1"/>
</dbReference>
<dbReference type="SMART" id="SM00827">
    <property type="entry name" value="PKS_AT"/>
    <property type="match status" value="1"/>
</dbReference>
<protein>
    <submittedName>
        <fullName evidence="8">SDR family NAD(P)-dependent oxidoreductase</fullName>
    </submittedName>
</protein>
<dbReference type="SUPFAM" id="SSF51735">
    <property type="entry name" value="NAD(P)-binding Rossmann-fold domains"/>
    <property type="match status" value="2"/>
</dbReference>
<dbReference type="PROSITE" id="PS50075">
    <property type="entry name" value="CARRIER"/>
    <property type="match status" value="1"/>
</dbReference>
<proteinExistence type="inferred from homology"/>
<dbReference type="Gene3D" id="1.10.1200.10">
    <property type="entry name" value="ACP-like"/>
    <property type="match status" value="1"/>
</dbReference>
<keyword evidence="4" id="KW-0597">Phosphoprotein</keyword>
<dbReference type="SUPFAM" id="SSF47336">
    <property type="entry name" value="ACP-like"/>
    <property type="match status" value="1"/>
</dbReference>
<dbReference type="InterPro" id="IPR032821">
    <property type="entry name" value="PKS_assoc"/>
</dbReference>
<dbReference type="InterPro" id="IPR001227">
    <property type="entry name" value="Ac_transferase_dom_sf"/>
</dbReference>
<dbReference type="PROSITE" id="PS00606">
    <property type="entry name" value="KS3_1"/>
    <property type="match status" value="1"/>
</dbReference>
<dbReference type="InterPro" id="IPR018201">
    <property type="entry name" value="Ketoacyl_synth_AS"/>
</dbReference>
<dbReference type="InterPro" id="IPR057326">
    <property type="entry name" value="KR_dom"/>
</dbReference>
<dbReference type="Pfam" id="PF00550">
    <property type="entry name" value="PP-binding"/>
    <property type="match status" value="1"/>
</dbReference>
<evidence type="ECO:0000259" key="7">
    <source>
        <dbReference type="PROSITE" id="PS52004"/>
    </source>
</evidence>
<dbReference type="Proteomes" id="UP000707245">
    <property type="component" value="Unassembled WGS sequence"/>
</dbReference>
<evidence type="ECO:0000256" key="2">
    <source>
        <dbReference type="ARBA" id="ARBA00006484"/>
    </source>
</evidence>
<feature type="domain" description="Carrier" evidence="6">
    <location>
        <begin position="1427"/>
        <end position="1502"/>
    </location>
</feature>
<dbReference type="Gene3D" id="3.40.50.720">
    <property type="entry name" value="NAD(P)-binding Rossmann-like Domain"/>
    <property type="match status" value="1"/>
</dbReference>
<comment type="similarity">
    <text evidence="2">Belongs to the short-chain dehydrogenases/reductases (SDR) family.</text>
</comment>
<dbReference type="RefSeq" id="WP_192541095.1">
    <property type="nucleotide sequence ID" value="NZ_RRZA01000013.1"/>
</dbReference>
<dbReference type="Pfam" id="PF00109">
    <property type="entry name" value="ketoacyl-synt"/>
    <property type="match status" value="1"/>
</dbReference>
<dbReference type="PROSITE" id="PS52004">
    <property type="entry name" value="KS3_2"/>
    <property type="match status" value="1"/>
</dbReference>
<dbReference type="InterPro" id="IPR036291">
    <property type="entry name" value="NAD(P)-bd_dom_sf"/>
</dbReference>
<dbReference type="EMBL" id="RRZA01000013">
    <property type="protein sequence ID" value="MBE0457051.1"/>
    <property type="molecule type" value="Genomic_DNA"/>
</dbReference>
<evidence type="ECO:0000313" key="9">
    <source>
        <dbReference type="Proteomes" id="UP000707245"/>
    </source>
</evidence>
<dbReference type="InterPro" id="IPR014030">
    <property type="entry name" value="Ketoacyl_synth_N"/>
</dbReference>
<evidence type="ECO:0000256" key="4">
    <source>
        <dbReference type="ARBA" id="ARBA00022553"/>
    </source>
</evidence>
<evidence type="ECO:0000256" key="3">
    <source>
        <dbReference type="ARBA" id="ARBA00022450"/>
    </source>
</evidence>
<accession>A0ABR9FJQ7</accession>
<feature type="domain" description="Ketosynthase family 3 (KS3)" evidence="7">
    <location>
        <begin position="11"/>
        <end position="441"/>
    </location>
</feature>
<keyword evidence="3" id="KW-0596">Phosphopantetheine</keyword>
<dbReference type="Pfam" id="PF21394">
    <property type="entry name" value="Beta-ketacyl_N"/>
    <property type="match status" value="1"/>
</dbReference>
<keyword evidence="9" id="KW-1185">Reference proteome</keyword>
<evidence type="ECO:0000259" key="6">
    <source>
        <dbReference type="PROSITE" id="PS50075"/>
    </source>
</evidence>
<name>A0ABR9FJQ7_9GAMM</name>
<comment type="pathway">
    <text evidence="1">Lipid metabolism; fatty acid biosynthesis.</text>
</comment>
<dbReference type="Gene3D" id="3.40.47.10">
    <property type="match status" value="1"/>
</dbReference>
<dbReference type="CDD" id="cd00833">
    <property type="entry name" value="PKS"/>
    <property type="match status" value="1"/>
</dbReference>
<dbReference type="InterPro" id="IPR014031">
    <property type="entry name" value="Ketoacyl_synth_C"/>
</dbReference>
<dbReference type="Pfam" id="PF16197">
    <property type="entry name" value="KAsynt_C_assoc"/>
    <property type="match status" value="1"/>
</dbReference>
<dbReference type="PANTHER" id="PTHR43775">
    <property type="entry name" value="FATTY ACID SYNTHASE"/>
    <property type="match status" value="1"/>
</dbReference>